<feature type="domain" description="Protein kinase" evidence="3">
    <location>
        <begin position="153"/>
        <end position="442"/>
    </location>
</feature>
<reference evidence="4 5" key="1">
    <citation type="submission" date="2022-12" db="EMBL/GenBank/DDBJ databases">
        <title>Chromosome-level genome assembly of true bugs.</title>
        <authorList>
            <person name="Ma L."/>
            <person name="Li H."/>
        </authorList>
    </citation>
    <scope>NUCLEOTIDE SEQUENCE [LARGE SCALE GENOMIC DNA]</scope>
    <source>
        <strain evidence="4">Lab_2022b</strain>
    </source>
</reference>
<gene>
    <name evidence="4" type="ORF">O3M35_011051</name>
</gene>
<protein>
    <recommendedName>
        <fullName evidence="3">Protein kinase domain-containing protein</fullName>
    </recommendedName>
</protein>
<evidence type="ECO:0000256" key="2">
    <source>
        <dbReference type="SAM" id="Phobius"/>
    </source>
</evidence>
<dbReference type="Pfam" id="PF03109">
    <property type="entry name" value="ABC1"/>
    <property type="match status" value="1"/>
</dbReference>
<dbReference type="AlphaFoldDB" id="A0AAW1CUV0"/>
<evidence type="ECO:0000313" key="5">
    <source>
        <dbReference type="Proteomes" id="UP001461498"/>
    </source>
</evidence>
<dbReference type="PANTHER" id="PTHR43173">
    <property type="entry name" value="ABC1 FAMILY PROTEIN"/>
    <property type="match status" value="1"/>
</dbReference>
<sequence length="521" mass="59520">MLASRKIFKYCFYGSVVFGTAIGIASYRHNQHKIENVGFVRFGRAALAAGDIVLHYKQNLYNTSLDPESIEYQKLKSKVHKEAAEKLLKLCCANKGVFIKVGQHIGALEYILPHEYIETMRVLHSNAPSSSLKDILQVVEEELKQNPKDLFIEFSPEPMGTASLAQVHKAKLKDGRTVAVKVQHPSVKGNSLVDMATMEVLVMIASKIFPEFKIKWLVEESRKNIPRELDFTEEVSNTMKAKEMFKHFSWLKVPDVYEDLSTERVITMEFVEGGQVNDVQYMIDNNIDPFEVSDKLGLLYSEMIFRRGYVHSDPHPGNILVNKLPDGKACIILLDHGLYAHLSDYVRNEYSGLWLSILDRDMNGMKKHSHALGVGSLYALFACMVAGRSWDSIQSGVAVTSHSVREKEDFQINAPKLLTQIFETLALVNKELLLILKTNDLLRGIEFTLKTQNRMSSFIVMSKCCIQCVYECKMKECNTFFSRCRNLVSEQWSLLKIMVYYFYLSLRTFTVRSAFKSVLYM</sequence>
<dbReference type="PROSITE" id="PS50011">
    <property type="entry name" value="PROTEIN_KINASE_DOM"/>
    <property type="match status" value="1"/>
</dbReference>
<comment type="caution">
    <text evidence="4">The sequence shown here is derived from an EMBL/GenBank/DDBJ whole genome shotgun (WGS) entry which is preliminary data.</text>
</comment>
<accession>A0AAW1CUV0</accession>
<dbReference type="InterPro" id="IPR011009">
    <property type="entry name" value="Kinase-like_dom_sf"/>
</dbReference>
<organism evidence="4 5">
    <name type="scientific">Rhynocoris fuscipes</name>
    <dbReference type="NCBI Taxonomy" id="488301"/>
    <lineage>
        <taxon>Eukaryota</taxon>
        <taxon>Metazoa</taxon>
        <taxon>Ecdysozoa</taxon>
        <taxon>Arthropoda</taxon>
        <taxon>Hexapoda</taxon>
        <taxon>Insecta</taxon>
        <taxon>Pterygota</taxon>
        <taxon>Neoptera</taxon>
        <taxon>Paraneoptera</taxon>
        <taxon>Hemiptera</taxon>
        <taxon>Heteroptera</taxon>
        <taxon>Panheteroptera</taxon>
        <taxon>Cimicomorpha</taxon>
        <taxon>Reduviidae</taxon>
        <taxon>Harpactorinae</taxon>
        <taxon>Harpactorini</taxon>
        <taxon>Rhynocoris</taxon>
    </lineage>
</organism>
<dbReference type="InterPro" id="IPR004147">
    <property type="entry name" value="ABC1_dom"/>
</dbReference>
<dbReference type="InterPro" id="IPR051130">
    <property type="entry name" value="Mito_struct-func_regulator"/>
</dbReference>
<dbReference type="SMART" id="SM00220">
    <property type="entry name" value="S_TKc"/>
    <property type="match status" value="1"/>
</dbReference>
<keyword evidence="5" id="KW-1185">Reference proteome</keyword>
<evidence type="ECO:0000256" key="1">
    <source>
        <dbReference type="ARBA" id="ARBA00009670"/>
    </source>
</evidence>
<dbReference type="Proteomes" id="UP001461498">
    <property type="component" value="Unassembled WGS sequence"/>
</dbReference>
<keyword evidence="2" id="KW-1133">Transmembrane helix</keyword>
<keyword evidence="2" id="KW-0812">Transmembrane</keyword>
<dbReference type="EMBL" id="JAPXFL010000008">
    <property type="protein sequence ID" value="KAK9502246.1"/>
    <property type="molecule type" value="Genomic_DNA"/>
</dbReference>
<proteinExistence type="inferred from homology"/>
<dbReference type="InterPro" id="IPR045307">
    <property type="entry name" value="ADCK1_dom"/>
</dbReference>
<dbReference type="Gene3D" id="1.10.510.10">
    <property type="entry name" value="Transferase(Phosphotransferase) domain 1"/>
    <property type="match status" value="1"/>
</dbReference>
<dbReference type="SUPFAM" id="SSF56112">
    <property type="entry name" value="Protein kinase-like (PK-like)"/>
    <property type="match status" value="1"/>
</dbReference>
<feature type="transmembrane region" description="Helical" evidence="2">
    <location>
        <begin position="7"/>
        <end position="27"/>
    </location>
</feature>
<name>A0AAW1CUV0_9HEMI</name>
<dbReference type="InterPro" id="IPR000719">
    <property type="entry name" value="Prot_kinase_dom"/>
</dbReference>
<evidence type="ECO:0000259" key="3">
    <source>
        <dbReference type="PROSITE" id="PS50011"/>
    </source>
</evidence>
<keyword evidence="2" id="KW-0472">Membrane</keyword>
<dbReference type="GO" id="GO:0005743">
    <property type="term" value="C:mitochondrial inner membrane"/>
    <property type="evidence" value="ECO:0007669"/>
    <property type="project" value="TreeGrafter"/>
</dbReference>
<dbReference type="GO" id="GO:0004672">
    <property type="term" value="F:protein kinase activity"/>
    <property type="evidence" value="ECO:0007669"/>
    <property type="project" value="InterPro"/>
</dbReference>
<dbReference type="CDD" id="cd13969">
    <property type="entry name" value="ADCK1-like"/>
    <property type="match status" value="1"/>
</dbReference>
<dbReference type="GO" id="GO:0005524">
    <property type="term" value="F:ATP binding"/>
    <property type="evidence" value="ECO:0007669"/>
    <property type="project" value="InterPro"/>
</dbReference>
<evidence type="ECO:0000313" key="4">
    <source>
        <dbReference type="EMBL" id="KAK9502246.1"/>
    </source>
</evidence>
<comment type="similarity">
    <text evidence="1">Belongs to the protein kinase superfamily. ADCK protein kinase family.</text>
</comment>
<dbReference type="GO" id="GO:0055088">
    <property type="term" value="P:lipid homeostasis"/>
    <property type="evidence" value="ECO:0007669"/>
    <property type="project" value="TreeGrafter"/>
</dbReference>
<dbReference type="GO" id="GO:0007005">
    <property type="term" value="P:mitochondrion organization"/>
    <property type="evidence" value="ECO:0007669"/>
    <property type="project" value="TreeGrafter"/>
</dbReference>
<dbReference type="PANTHER" id="PTHR43173:SF19">
    <property type="entry name" value="AARF DOMAIN-CONTAINING PROTEIN KINASE 1"/>
    <property type="match status" value="1"/>
</dbReference>